<dbReference type="GO" id="GO:0046872">
    <property type="term" value="F:metal ion binding"/>
    <property type="evidence" value="ECO:0007669"/>
    <property type="project" value="UniProtKB-KW"/>
</dbReference>
<sequence length="362" mass="41185">MAAENEEVEIVKPRNDKREYRRIVLDNSLEVLLVSDPDTDKCAASMNVGVGSFSDPDGLEGLAHFLEHMLFYASEKYPVEDSYSQYITEHGGKMNAFTTSEHTNYYFEVNADSFEDALDRFTQFFIKPLMSADATTREIRAVDSENQKNLLSDVWRMSQLQNHISDEGHPYHKFSTGNWDTLEVRPKAKGLDIRHELIKFYQEKYSANLMHLVIYAKEGLDKIQSLVEGRFQEIQNKEKSCFSFPGQPCTSEHLQILVRAVPIKQGHKLRIVWPITPDILHYKEGPCKYLSHLIGHEGEGSLFYVLKYLGGFSTSSTCFSLSLSHTHLHMQVCMDSCGCMHPCVFPYHAPDVGVTGSVKHAC</sequence>
<dbReference type="EMBL" id="GGEC01047104">
    <property type="protein sequence ID" value="MBX27588.1"/>
    <property type="molecule type" value="Transcribed_RNA"/>
</dbReference>
<evidence type="ECO:0000256" key="5">
    <source>
        <dbReference type="ARBA" id="ARBA00022833"/>
    </source>
</evidence>
<feature type="domain" description="Peptidase M16 N-terminal" evidence="8">
    <location>
        <begin position="31"/>
        <end position="165"/>
    </location>
</feature>
<evidence type="ECO:0000256" key="1">
    <source>
        <dbReference type="ARBA" id="ARBA00007261"/>
    </source>
</evidence>
<evidence type="ECO:0000256" key="3">
    <source>
        <dbReference type="ARBA" id="ARBA00022723"/>
    </source>
</evidence>
<dbReference type="InterPro" id="IPR011765">
    <property type="entry name" value="Pept_M16_N"/>
</dbReference>
<keyword evidence="6" id="KW-0482">Metalloprotease</keyword>
<evidence type="ECO:0000256" key="7">
    <source>
        <dbReference type="RuleBase" id="RU004447"/>
    </source>
</evidence>
<dbReference type="Pfam" id="PF00675">
    <property type="entry name" value="Peptidase_M16"/>
    <property type="match status" value="1"/>
</dbReference>
<dbReference type="FunFam" id="3.30.830.10:FF:000004">
    <property type="entry name" value="Putative insulin-degrading enzyme"/>
    <property type="match status" value="1"/>
</dbReference>
<dbReference type="GO" id="GO:0005739">
    <property type="term" value="C:mitochondrion"/>
    <property type="evidence" value="ECO:0007669"/>
    <property type="project" value="TreeGrafter"/>
</dbReference>
<dbReference type="Gene3D" id="3.30.830.10">
    <property type="entry name" value="Metalloenzyme, LuxS/M16 peptidase-like"/>
    <property type="match status" value="2"/>
</dbReference>
<keyword evidence="4" id="KW-0378">Hydrolase</keyword>
<dbReference type="GO" id="GO:0043171">
    <property type="term" value="P:peptide catabolic process"/>
    <property type="evidence" value="ECO:0007669"/>
    <property type="project" value="TreeGrafter"/>
</dbReference>
<dbReference type="AlphaFoldDB" id="A0A2P2MBK5"/>
<dbReference type="InterPro" id="IPR011249">
    <property type="entry name" value="Metalloenz_LuxS/M16"/>
</dbReference>
<evidence type="ECO:0000256" key="6">
    <source>
        <dbReference type="ARBA" id="ARBA00023049"/>
    </source>
</evidence>
<dbReference type="GO" id="GO:0005829">
    <property type="term" value="C:cytosol"/>
    <property type="evidence" value="ECO:0007669"/>
    <property type="project" value="TreeGrafter"/>
</dbReference>
<feature type="domain" description="Peptidase M16 C-terminal" evidence="9">
    <location>
        <begin position="194"/>
        <end position="322"/>
    </location>
</feature>
<dbReference type="Pfam" id="PF05193">
    <property type="entry name" value="Peptidase_M16_C"/>
    <property type="match status" value="1"/>
</dbReference>
<dbReference type="InterPro" id="IPR001431">
    <property type="entry name" value="Pept_M16_Zn_BS"/>
</dbReference>
<dbReference type="GO" id="GO:0004222">
    <property type="term" value="F:metalloendopeptidase activity"/>
    <property type="evidence" value="ECO:0007669"/>
    <property type="project" value="InterPro"/>
</dbReference>
<protein>
    <submittedName>
        <fullName evidence="10">Uncharacterized protein</fullName>
    </submittedName>
</protein>
<dbReference type="InterPro" id="IPR007863">
    <property type="entry name" value="Peptidase_M16_C"/>
</dbReference>
<dbReference type="InterPro" id="IPR050626">
    <property type="entry name" value="Peptidase_M16"/>
</dbReference>
<accession>A0A2P2MBK5</accession>
<dbReference type="PANTHER" id="PTHR43690">
    <property type="entry name" value="NARDILYSIN"/>
    <property type="match status" value="1"/>
</dbReference>
<evidence type="ECO:0000313" key="10">
    <source>
        <dbReference type="EMBL" id="MBX27588.1"/>
    </source>
</evidence>
<evidence type="ECO:0000256" key="4">
    <source>
        <dbReference type="ARBA" id="ARBA00022801"/>
    </source>
</evidence>
<dbReference type="PROSITE" id="PS00143">
    <property type="entry name" value="INSULINASE"/>
    <property type="match status" value="1"/>
</dbReference>
<name>A0A2P2MBK5_RHIMU</name>
<evidence type="ECO:0000259" key="9">
    <source>
        <dbReference type="Pfam" id="PF05193"/>
    </source>
</evidence>
<proteinExistence type="inferred from homology"/>
<dbReference type="SUPFAM" id="SSF63411">
    <property type="entry name" value="LuxS/MPP-like metallohydrolase"/>
    <property type="match status" value="2"/>
</dbReference>
<dbReference type="PANTHER" id="PTHR43690:SF18">
    <property type="entry name" value="INSULIN-DEGRADING ENZYME-RELATED"/>
    <property type="match status" value="1"/>
</dbReference>
<keyword evidence="5" id="KW-0862">Zinc</keyword>
<comment type="similarity">
    <text evidence="1 7">Belongs to the peptidase M16 family.</text>
</comment>
<evidence type="ECO:0000256" key="2">
    <source>
        <dbReference type="ARBA" id="ARBA00022670"/>
    </source>
</evidence>
<organism evidence="10">
    <name type="scientific">Rhizophora mucronata</name>
    <name type="common">Asiatic mangrove</name>
    <dbReference type="NCBI Taxonomy" id="61149"/>
    <lineage>
        <taxon>Eukaryota</taxon>
        <taxon>Viridiplantae</taxon>
        <taxon>Streptophyta</taxon>
        <taxon>Embryophyta</taxon>
        <taxon>Tracheophyta</taxon>
        <taxon>Spermatophyta</taxon>
        <taxon>Magnoliopsida</taxon>
        <taxon>eudicotyledons</taxon>
        <taxon>Gunneridae</taxon>
        <taxon>Pentapetalae</taxon>
        <taxon>rosids</taxon>
        <taxon>fabids</taxon>
        <taxon>Malpighiales</taxon>
        <taxon>Rhizophoraceae</taxon>
        <taxon>Rhizophora</taxon>
    </lineage>
</organism>
<evidence type="ECO:0000259" key="8">
    <source>
        <dbReference type="Pfam" id="PF00675"/>
    </source>
</evidence>
<keyword evidence="3" id="KW-0479">Metal-binding</keyword>
<dbReference type="GO" id="GO:0051603">
    <property type="term" value="P:proteolysis involved in protein catabolic process"/>
    <property type="evidence" value="ECO:0007669"/>
    <property type="project" value="TreeGrafter"/>
</dbReference>
<keyword evidence="2" id="KW-0645">Protease</keyword>
<reference evidence="10" key="1">
    <citation type="submission" date="2018-02" db="EMBL/GenBank/DDBJ databases">
        <title>Rhizophora mucronata_Transcriptome.</title>
        <authorList>
            <person name="Meera S.P."/>
            <person name="Sreeshan A."/>
            <person name="Augustine A."/>
        </authorList>
    </citation>
    <scope>NUCLEOTIDE SEQUENCE</scope>
    <source>
        <tissue evidence="10">Leaf</tissue>
    </source>
</reference>